<dbReference type="Proteomes" id="UP000070505">
    <property type="component" value="Unassembled WGS sequence"/>
</dbReference>
<evidence type="ECO:0000256" key="1">
    <source>
        <dbReference type="ARBA" id="ARBA00004141"/>
    </source>
</evidence>
<dbReference type="PANTHER" id="PTHR23291">
    <property type="entry name" value="BAX INHIBITOR-RELATED"/>
    <property type="match status" value="1"/>
</dbReference>
<feature type="transmembrane region" description="Helical" evidence="6">
    <location>
        <begin position="41"/>
        <end position="63"/>
    </location>
</feature>
<feature type="transmembrane region" description="Helical" evidence="6">
    <location>
        <begin position="122"/>
        <end position="143"/>
    </location>
</feature>
<comment type="similarity">
    <text evidence="2 6">Belongs to the BI1 family.</text>
</comment>
<feature type="transmembrane region" description="Helical" evidence="6">
    <location>
        <begin position="99"/>
        <end position="116"/>
    </location>
</feature>
<feature type="transmembrane region" description="Helical" evidence="6">
    <location>
        <begin position="155"/>
        <end position="173"/>
    </location>
</feature>
<accession>A0A135ZBL9</accession>
<dbReference type="Pfam" id="PF01027">
    <property type="entry name" value="Bax1-I"/>
    <property type="match status" value="1"/>
</dbReference>
<gene>
    <name evidence="7" type="ORF">HMPREF3230_00119</name>
</gene>
<feature type="transmembrane region" description="Helical" evidence="6">
    <location>
        <begin position="69"/>
        <end position="87"/>
    </location>
</feature>
<proteinExistence type="inferred from homology"/>
<comment type="caution">
    <text evidence="7">The sequence shown here is derived from an EMBL/GenBank/DDBJ whole genome shotgun (WGS) entry which is preliminary data.</text>
</comment>
<keyword evidence="4 6" id="KW-1133">Transmembrane helix</keyword>
<evidence type="ECO:0000256" key="2">
    <source>
        <dbReference type="ARBA" id="ARBA00010350"/>
    </source>
</evidence>
<protein>
    <recommendedName>
        <fullName evidence="9">BAX inhibitor (BI)-1/YccA family protein</fullName>
    </recommendedName>
</protein>
<evidence type="ECO:0000313" key="8">
    <source>
        <dbReference type="Proteomes" id="UP000070505"/>
    </source>
</evidence>
<dbReference type="CDD" id="cd10432">
    <property type="entry name" value="BI-1-like_bacterial"/>
    <property type="match status" value="1"/>
</dbReference>
<feature type="transmembrane region" description="Helical" evidence="6">
    <location>
        <begin position="179"/>
        <end position="199"/>
    </location>
</feature>
<feature type="transmembrane region" description="Helical" evidence="6">
    <location>
        <begin position="219"/>
        <end position="239"/>
    </location>
</feature>
<organism evidence="7 8">
    <name type="scientific">Gardnerella vaginalis</name>
    <dbReference type="NCBI Taxonomy" id="2702"/>
    <lineage>
        <taxon>Bacteria</taxon>
        <taxon>Bacillati</taxon>
        <taxon>Actinomycetota</taxon>
        <taxon>Actinomycetes</taxon>
        <taxon>Bifidobacteriales</taxon>
        <taxon>Bifidobacteriaceae</taxon>
        <taxon>Gardnerella</taxon>
    </lineage>
</organism>
<evidence type="ECO:0000256" key="4">
    <source>
        <dbReference type="ARBA" id="ARBA00022989"/>
    </source>
</evidence>
<evidence type="ECO:0000313" key="7">
    <source>
        <dbReference type="EMBL" id="KXI19016.1"/>
    </source>
</evidence>
<dbReference type="PATRIC" id="fig|2702.101.peg.118"/>
<keyword evidence="3 6" id="KW-0812">Transmembrane</keyword>
<evidence type="ECO:0000256" key="3">
    <source>
        <dbReference type="ARBA" id="ARBA00022692"/>
    </source>
</evidence>
<dbReference type="InterPro" id="IPR006214">
    <property type="entry name" value="Bax_inhibitor_1-related"/>
</dbReference>
<comment type="subcellular location">
    <subcellularLocation>
        <location evidence="1">Membrane</location>
        <topology evidence="1">Multi-pass membrane protein</topology>
    </subcellularLocation>
</comment>
<dbReference type="PANTHER" id="PTHR23291:SF50">
    <property type="entry name" value="PROTEIN LIFEGUARD 4"/>
    <property type="match status" value="1"/>
</dbReference>
<dbReference type="AlphaFoldDB" id="A0A135ZBL9"/>
<evidence type="ECO:0008006" key="9">
    <source>
        <dbReference type="Google" id="ProtNLM"/>
    </source>
</evidence>
<name>A0A135ZBL9_GARVA</name>
<reference evidence="7 8" key="1">
    <citation type="submission" date="2016-02" db="EMBL/GenBank/DDBJ databases">
        <authorList>
            <person name="Wen L."/>
            <person name="He K."/>
            <person name="Yang H."/>
        </authorList>
    </citation>
    <scope>NUCLEOTIDE SEQUENCE [LARGE SCALE GENOMIC DNA]</scope>
    <source>
        <strain evidence="7 8">CMW7778B</strain>
    </source>
</reference>
<evidence type="ECO:0000256" key="5">
    <source>
        <dbReference type="ARBA" id="ARBA00023136"/>
    </source>
</evidence>
<dbReference type="EMBL" id="LSRC01000005">
    <property type="protein sequence ID" value="KXI19016.1"/>
    <property type="molecule type" value="Genomic_DNA"/>
</dbReference>
<evidence type="ECO:0000256" key="6">
    <source>
        <dbReference type="RuleBase" id="RU004379"/>
    </source>
</evidence>
<sequence length="247" mass="27487">MTYYNQQSYGNSQPVIDTNAVYAYEKAKHTSITKVYGEMTIGLLVTALVAMYTQTTHAFYYFIQSTGMFGWIGIVLVQIILSTVLGIRIFKMRVGVARAIFYIYAAITGFTLGVIFDIFTTASIALVFCLTAGFFLCLTMLALTTKVNMLKAGPILMVGVIVLVISQLALSFFAPSDNLIKIVAAIGILLFAGLTAYDAQKTRALFEQYENEPEAIKRLSILCALQLYLDFINMFVYLLQLLGDRRE</sequence>
<dbReference type="RefSeq" id="WP_075523053.1">
    <property type="nucleotide sequence ID" value="NZ_KQ961850.1"/>
</dbReference>
<keyword evidence="5 6" id="KW-0472">Membrane</keyword>
<dbReference type="GO" id="GO:0005886">
    <property type="term" value="C:plasma membrane"/>
    <property type="evidence" value="ECO:0007669"/>
    <property type="project" value="TreeGrafter"/>
</dbReference>